<accession>A0ACC1AAS5</accession>
<evidence type="ECO:0000313" key="2">
    <source>
        <dbReference type="Proteomes" id="UP001164250"/>
    </source>
</evidence>
<proteinExistence type="predicted"/>
<dbReference type="EMBL" id="CM047907">
    <property type="protein sequence ID" value="KAJ0083276.1"/>
    <property type="molecule type" value="Genomic_DNA"/>
</dbReference>
<dbReference type="Proteomes" id="UP001164250">
    <property type="component" value="Chromosome 11"/>
</dbReference>
<reference evidence="2" key="1">
    <citation type="journal article" date="2023" name="G3 (Bethesda)">
        <title>Genome assembly and association tests identify interacting loci associated with vigor, precocity, and sex in interspecific pistachio rootstocks.</title>
        <authorList>
            <person name="Palmer W."/>
            <person name="Jacygrad E."/>
            <person name="Sagayaradj S."/>
            <person name="Cavanaugh K."/>
            <person name="Han R."/>
            <person name="Bertier L."/>
            <person name="Beede B."/>
            <person name="Kafkas S."/>
            <person name="Golino D."/>
            <person name="Preece J."/>
            <person name="Michelmore R."/>
        </authorList>
    </citation>
    <scope>NUCLEOTIDE SEQUENCE [LARGE SCALE GENOMIC DNA]</scope>
</reference>
<comment type="caution">
    <text evidence="1">The sequence shown here is derived from an EMBL/GenBank/DDBJ whole genome shotgun (WGS) entry which is preliminary data.</text>
</comment>
<keyword evidence="2" id="KW-1185">Reference proteome</keyword>
<protein>
    <submittedName>
        <fullName evidence="1">Uncharacterized protein</fullName>
    </submittedName>
</protein>
<evidence type="ECO:0000313" key="1">
    <source>
        <dbReference type="EMBL" id="KAJ0083276.1"/>
    </source>
</evidence>
<gene>
    <name evidence="1" type="ORF">Patl1_30741</name>
</gene>
<name>A0ACC1AAS5_9ROSI</name>
<organism evidence="1 2">
    <name type="scientific">Pistacia atlantica</name>
    <dbReference type="NCBI Taxonomy" id="434234"/>
    <lineage>
        <taxon>Eukaryota</taxon>
        <taxon>Viridiplantae</taxon>
        <taxon>Streptophyta</taxon>
        <taxon>Embryophyta</taxon>
        <taxon>Tracheophyta</taxon>
        <taxon>Spermatophyta</taxon>
        <taxon>Magnoliopsida</taxon>
        <taxon>eudicotyledons</taxon>
        <taxon>Gunneridae</taxon>
        <taxon>Pentapetalae</taxon>
        <taxon>rosids</taxon>
        <taxon>malvids</taxon>
        <taxon>Sapindales</taxon>
        <taxon>Anacardiaceae</taxon>
        <taxon>Pistacia</taxon>
    </lineage>
</organism>
<sequence length="81" mass="9322">MVEELKVMIFWHKSLNLNFAYVGKSSFVLLLSFSLPLCVFLVIYIFLKSYEGAIPHLLADITCREVALGVPWDKEKKSLEE</sequence>